<accession>A0AB32ZUF7</accession>
<dbReference type="Pfam" id="PF13289">
    <property type="entry name" value="SIR2_2"/>
    <property type="match status" value="1"/>
</dbReference>
<evidence type="ECO:0000313" key="1">
    <source>
        <dbReference type="EMBL" id="AFT73195.1"/>
    </source>
</evidence>
<dbReference type="Proteomes" id="UP000006296">
    <property type="component" value="Chromosome"/>
</dbReference>
<name>A0AB32ZUF7_ALTME</name>
<protein>
    <recommendedName>
        <fullName evidence="3">SIR2-like domain-containing protein</fullName>
    </recommendedName>
</protein>
<dbReference type="RefSeq" id="WP_014975571.1">
    <property type="nucleotide sequence ID" value="NC_018678.1"/>
</dbReference>
<evidence type="ECO:0008006" key="3">
    <source>
        <dbReference type="Google" id="ProtNLM"/>
    </source>
</evidence>
<reference evidence="2" key="1">
    <citation type="journal article" date="2012" name="Sci. Rep.">
        <title>Genomes of surface isolates of Alteromonas macleodii: the life of a widespread marine opportunistic copiotroph.</title>
        <authorList>
            <person name="Lopez-Perez M."/>
            <person name="Gonzaga A."/>
            <person name="Martin-Cuadrado A.B."/>
            <person name="Onyshchenko O."/>
            <person name="Ghavidel A."/>
            <person name="Ghai R."/>
            <person name="Rodriguez-Valera F."/>
        </authorList>
    </citation>
    <scope>NUCLEOTIDE SEQUENCE [LARGE SCALE GENOMIC DNA]</scope>
    <source>
        <strain evidence="2">English Channel 673</strain>
    </source>
</reference>
<gene>
    <name evidence="1" type="ordered locus">AMEC673_02470</name>
</gene>
<organism evidence="1 2">
    <name type="scientific">Alteromonas macleodii (strain English Channel 673)</name>
    <dbReference type="NCBI Taxonomy" id="1004788"/>
    <lineage>
        <taxon>Bacteria</taxon>
        <taxon>Pseudomonadati</taxon>
        <taxon>Pseudomonadota</taxon>
        <taxon>Gammaproteobacteria</taxon>
        <taxon>Alteromonadales</taxon>
        <taxon>Alteromonadaceae</taxon>
        <taxon>Alteromonas/Salinimonas group</taxon>
        <taxon>Alteromonas</taxon>
    </lineage>
</organism>
<dbReference type="AlphaFoldDB" id="A0AB32ZUF7"/>
<proteinExistence type="predicted"/>
<sequence length="451" mass="51489">MNKISDIPLRKEVLEFLSHSATYGNLGAFIGAGFSKAVLNDEFNDIALSWGELLEKVAEELKVDYDDIWKEGVGYPDIASQICQKYSEQSKKTYNQSLRRLKKEIAKLTSWYPDKEKRAEFSPHLNELNLSWVITTNYDLVIESLLTGKSVPLGPNDPLIAPFGIVPIFHLHGVRTNPEEIIIAQEDYVGLFRPTEYRQIKLALMIKESTMLILGYGLGDVNVLTALDWSKNVFKSESENYPNEVIQVVRKENPKEHPYRDKNAVIIVETSSLVSFFQEFSKVRKEKVEEEKKQSESLRKLAKQLDDADESMIEKFIDDIAFRKDVLKVLSSFSNDLISGFVSFLNKCIDETWARSEPNGAFQGYADNLTLILDILTSFSIKQIPPALFETTAYALQRVGYYVGNAYGKSFAAKAVWDKRSGEISQEMINELKSFAMQHQYSYIRMLCRQI</sequence>
<evidence type="ECO:0000313" key="2">
    <source>
        <dbReference type="Proteomes" id="UP000006296"/>
    </source>
</evidence>
<dbReference type="KEGG" id="amg:AMEC673_02470"/>
<dbReference type="EMBL" id="CP003844">
    <property type="protein sequence ID" value="AFT73195.1"/>
    <property type="molecule type" value="Genomic_DNA"/>
</dbReference>